<dbReference type="GO" id="GO:0051011">
    <property type="term" value="F:microtubule minus-end binding"/>
    <property type="evidence" value="ECO:0007669"/>
    <property type="project" value="TreeGrafter"/>
</dbReference>
<protein>
    <recommendedName>
        <fullName evidence="4">Spindle pole body component</fullName>
    </recommendedName>
</protein>
<sequence>MAALAIHQARTSALTKLVDHLLPTLQPASAERLAALQKSFRYHKFNSTDGLATVGRYKGLIEKFLVFGQDEKAAVLEKLLLHVLTPGSGKNIFLIHDVLSLLLFLSNSPTHHAYVPTPASPAPDVKWTWDPFVGEHWYAADGLPGSESEDWSDSEDTRVSDEGESEDTRVNDKVRVRGGRGGHFITSEAYSRKLINIHIRPPLSPAIVIPFQKPHSPARYRPTQLASLVDVAPETKESLAELKRRQYWNPPQYHHPLTDRDVELDLENPILTYNARFDSRNSSGNSNVSAIVSETLFMLAGAYGDTLTYAVDCDGTLKVTNRLSIPHLTEESLFDLLGWFAQRGSCVETVRGFARRTLTAAPGTHCQTVQALASSLDELLQSLDAELARLQGLSFVAILLFFTCCRSGESGPQDTASLLGLRMDLEDHLDALVEVDDFLRAVHIGATTHHQDACSVPLFRLFLSLFLHTLGPYLRLVEEWMWAGEVRDPFGELFIACDATVKVGSPGYWRDRIGGGDGHVDRRPEPLHRAFCTTLIASLDPFTGEEDGVSGPSGIDGAASENEKSTIGGLAVAASAIWLPLDQTVRTTLEALVRPQHDRAAERLLRGLVAAGLHTHLDAMRGLFFMMDGGLAPFWGSVFEK</sequence>
<dbReference type="GO" id="GO:0000930">
    <property type="term" value="C:gamma-tubulin complex"/>
    <property type="evidence" value="ECO:0007669"/>
    <property type="project" value="TreeGrafter"/>
</dbReference>
<dbReference type="InterPro" id="IPR041470">
    <property type="entry name" value="GCP_N"/>
</dbReference>
<dbReference type="GO" id="GO:0051225">
    <property type="term" value="P:spindle assembly"/>
    <property type="evidence" value="ECO:0007669"/>
    <property type="project" value="TreeGrafter"/>
</dbReference>
<evidence type="ECO:0000256" key="2">
    <source>
        <dbReference type="ARBA" id="ARBA00022701"/>
    </source>
</evidence>
<feature type="non-terminal residue" evidence="7">
    <location>
        <position position="641"/>
    </location>
</feature>
<keyword evidence="2 4" id="KW-0493">Microtubule</keyword>
<evidence type="ECO:0000313" key="7">
    <source>
        <dbReference type="EMBL" id="RKO89908.1"/>
    </source>
</evidence>
<evidence type="ECO:0000256" key="1">
    <source>
        <dbReference type="ARBA" id="ARBA00022490"/>
    </source>
</evidence>
<dbReference type="Pfam" id="PF17681">
    <property type="entry name" value="GCP_N_terminal"/>
    <property type="match status" value="1"/>
</dbReference>
<keyword evidence="8" id="KW-1185">Reference proteome</keyword>
<gene>
    <name evidence="7" type="ORF">BDK51DRAFT_31237</name>
</gene>
<dbReference type="PANTHER" id="PTHR19302">
    <property type="entry name" value="GAMMA TUBULIN COMPLEX PROTEIN"/>
    <property type="match status" value="1"/>
</dbReference>
<dbReference type="PANTHER" id="PTHR19302:SF33">
    <property type="entry name" value="GAMMA-TUBULIN COMPLEX COMPONENT 5"/>
    <property type="match status" value="1"/>
</dbReference>
<dbReference type="GO" id="GO:0005874">
    <property type="term" value="C:microtubule"/>
    <property type="evidence" value="ECO:0007669"/>
    <property type="project" value="UniProtKB-KW"/>
</dbReference>
<feature type="region of interest" description="Disordered" evidence="5">
    <location>
        <begin position="143"/>
        <end position="169"/>
    </location>
</feature>
<evidence type="ECO:0000256" key="3">
    <source>
        <dbReference type="ARBA" id="ARBA00023212"/>
    </source>
</evidence>
<name>A0A4P9WF32_9FUNG</name>
<dbReference type="GO" id="GO:0051321">
    <property type="term" value="P:meiotic cell cycle"/>
    <property type="evidence" value="ECO:0007669"/>
    <property type="project" value="TreeGrafter"/>
</dbReference>
<dbReference type="Proteomes" id="UP000269721">
    <property type="component" value="Unassembled WGS sequence"/>
</dbReference>
<dbReference type="GO" id="GO:0000922">
    <property type="term" value="C:spindle pole"/>
    <property type="evidence" value="ECO:0007669"/>
    <property type="project" value="InterPro"/>
</dbReference>
<evidence type="ECO:0000256" key="5">
    <source>
        <dbReference type="SAM" id="MobiDB-lite"/>
    </source>
</evidence>
<proteinExistence type="inferred from homology"/>
<dbReference type="GO" id="GO:0043015">
    <property type="term" value="F:gamma-tubulin binding"/>
    <property type="evidence" value="ECO:0007669"/>
    <property type="project" value="InterPro"/>
</dbReference>
<reference evidence="8" key="1">
    <citation type="journal article" date="2018" name="Nat. Microbiol.">
        <title>Leveraging single-cell genomics to expand the fungal tree of life.</title>
        <authorList>
            <person name="Ahrendt S.R."/>
            <person name="Quandt C.A."/>
            <person name="Ciobanu D."/>
            <person name="Clum A."/>
            <person name="Salamov A."/>
            <person name="Andreopoulos B."/>
            <person name="Cheng J.F."/>
            <person name="Woyke T."/>
            <person name="Pelin A."/>
            <person name="Henrissat B."/>
            <person name="Reynolds N.K."/>
            <person name="Benny G.L."/>
            <person name="Smith M.E."/>
            <person name="James T.Y."/>
            <person name="Grigoriev I.V."/>
        </authorList>
    </citation>
    <scope>NUCLEOTIDE SEQUENCE [LARGE SCALE GENOMIC DNA]</scope>
</reference>
<dbReference type="GO" id="GO:0000278">
    <property type="term" value="P:mitotic cell cycle"/>
    <property type="evidence" value="ECO:0007669"/>
    <property type="project" value="TreeGrafter"/>
</dbReference>
<evidence type="ECO:0000256" key="4">
    <source>
        <dbReference type="RuleBase" id="RU363050"/>
    </source>
</evidence>
<keyword evidence="3 4" id="KW-0206">Cytoskeleton</keyword>
<dbReference type="EMBL" id="KZ995822">
    <property type="protein sequence ID" value="RKO89908.1"/>
    <property type="molecule type" value="Genomic_DNA"/>
</dbReference>
<feature type="domain" description="Gamma tubulin complex component protein N-terminal" evidence="6">
    <location>
        <begin position="292"/>
        <end position="512"/>
    </location>
</feature>
<feature type="compositionally biased region" description="Basic and acidic residues" evidence="5">
    <location>
        <begin position="155"/>
        <end position="169"/>
    </location>
</feature>
<comment type="subcellular location">
    <subcellularLocation>
        <location evidence="4">Cytoplasm</location>
        <location evidence="4">Cytoskeleton</location>
        <location evidence="4">Microtubule organizing center</location>
    </subcellularLocation>
</comment>
<dbReference type="GO" id="GO:0031122">
    <property type="term" value="P:cytoplasmic microtubule organization"/>
    <property type="evidence" value="ECO:0007669"/>
    <property type="project" value="TreeGrafter"/>
</dbReference>
<dbReference type="InterPro" id="IPR007259">
    <property type="entry name" value="GCP"/>
</dbReference>
<accession>A0A4P9WF32</accession>
<keyword evidence="1 4" id="KW-0963">Cytoplasm</keyword>
<evidence type="ECO:0000313" key="8">
    <source>
        <dbReference type="Proteomes" id="UP000269721"/>
    </source>
</evidence>
<dbReference type="GO" id="GO:0007020">
    <property type="term" value="P:microtubule nucleation"/>
    <property type="evidence" value="ECO:0007669"/>
    <property type="project" value="InterPro"/>
</dbReference>
<dbReference type="OrthoDB" id="66546at2759"/>
<comment type="similarity">
    <text evidence="4">Belongs to the TUBGCP family.</text>
</comment>
<organism evidence="7 8">
    <name type="scientific">Blyttiomyces helicus</name>
    <dbReference type="NCBI Taxonomy" id="388810"/>
    <lineage>
        <taxon>Eukaryota</taxon>
        <taxon>Fungi</taxon>
        <taxon>Fungi incertae sedis</taxon>
        <taxon>Chytridiomycota</taxon>
        <taxon>Chytridiomycota incertae sedis</taxon>
        <taxon>Chytridiomycetes</taxon>
        <taxon>Chytridiomycetes incertae sedis</taxon>
        <taxon>Blyttiomyces</taxon>
    </lineage>
</organism>
<evidence type="ECO:0000259" key="6">
    <source>
        <dbReference type="Pfam" id="PF17681"/>
    </source>
</evidence>
<dbReference type="AlphaFoldDB" id="A0A4P9WF32"/>